<feature type="repeat" description="ANK" evidence="3">
    <location>
        <begin position="738"/>
        <end position="770"/>
    </location>
</feature>
<dbReference type="SUPFAM" id="SSF48403">
    <property type="entry name" value="Ankyrin repeat"/>
    <property type="match status" value="2"/>
</dbReference>
<keyword evidence="1" id="KW-0677">Repeat</keyword>
<evidence type="ECO:0000256" key="3">
    <source>
        <dbReference type="PROSITE-ProRule" id="PRU00023"/>
    </source>
</evidence>
<keyword evidence="2 3" id="KW-0040">ANK repeat</keyword>
<feature type="domain" description="Nephrocystin 3-like N-terminal" evidence="5">
    <location>
        <begin position="135"/>
        <end position="291"/>
    </location>
</feature>
<comment type="caution">
    <text evidence="6">The sequence shown here is derived from an EMBL/GenBank/DDBJ whole genome shotgun (WGS) entry which is preliminary data.</text>
</comment>
<feature type="compositionally biased region" description="Low complexity" evidence="4">
    <location>
        <begin position="1563"/>
        <end position="1583"/>
    </location>
</feature>
<dbReference type="SUPFAM" id="SSF57850">
    <property type="entry name" value="RING/U-box"/>
    <property type="match status" value="1"/>
</dbReference>
<dbReference type="Proteomes" id="UP001152130">
    <property type="component" value="Unassembled WGS sequence"/>
</dbReference>
<feature type="repeat" description="ANK" evidence="3">
    <location>
        <begin position="1054"/>
        <end position="1086"/>
    </location>
</feature>
<feature type="repeat" description="ANK" evidence="3">
    <location>
        <begin position="844"/>
        <end position="876"/>
    </location>
</feature>
<feature type="compositionally biased region" description="Acidic residues" evidence="4">
    <location>
        <begin position="1584"/>
        <end position="1594"/>
    </location>
</feature>
<feature type="repeat" description="ANK" evidence="3">
    <location>
        <begin position="876"/>
        <end position="908"/>
    </location>
</feature>
<dbReference type="InterPro" id="IPR036770">
    <property type="entry name" value="Ankyrin_rpt-contain_sf"/>
</dbReference>
<accession>A0A9W8UFQ4</accession>
<keyword evidence="7" id="KW-1185">Reference proteome</keyword>
<feature type="repeat" description="ANK" evidence="3">
    <location>
        <begin position="1229"/>
        <end position="1258"/>
    </location>
</feature>
<feature type="repeat" description="ANK" evidence="3">
    <location>
        <begin position="989"/>
        <end position="1021"/>
    </location>
</feature>
<feature type="compositionally biased region" description="Basic and acidic residues" evidence="4">
    <location>
        <begin position="1595"/>
        <end position="1607"/>
    </location>
</feature>
<evidence type="ECO:0000259" key="5">
    <source>
        <dbReference type="Pfam" id="PF24883"/>
    </source>
</evidence>
<name>A0A9W8UFQ4_9HYPO</name>
<reference evidence="6" key="1">
    <citation type="submission" date="2022-10" db="EMBL/GenBank/DDBJ databases">
        <title>Fusarium specimens isolated from Avocado Roots.</title>
        <authorList>
            <person name="Stajich J."/>
            <person name="Roper C."/>
            <person name="Heimlech-Rivalta G."/>
        </authorList>
    </citation>
    <scope>NUCLEOTIDE SEQUENCE</scope>
    <source>
        <strain evidence="6">CF00143</strain>
    </source>
</reference>
<dbReference type="EMBL" id="JAPDHF010000002">
    <property type="protein sequence ID" value="KAJ4022742.1"/>
    <property type="molecule type" value="Genomic_DNA"/>
</dbReference>
<dbReference type="InterPro" id="IPR002110">
    <property type="entry name" value="Ankyrin_rpt"/>
</dbReference>
<feature type="repeat" description="ANK" evidence="3">
    <location>
        <begin position="1098"/>
        <end position="1130"/>
    </location>
</feature>
<evidence type="ECO:0000256" key="4">
    <source>
        <dbReference type="SAM" id="MobiDB-lite"/>
    </source>
</evidence>
<evidence type="ECO:0000313" key="7">
    <source>
        <dbReference type="Proteomes" id="UP001152130"/>
    </source>
</evidence>
<dbReference type="PANTHER" id="PTHR24198:SF165">
    <property type="entry name" value="ANKYRIN REPEAT-CONTAINING PROTEIN-RELATED"/>
    <property type="match status" value="1"/>
</dbReference>
<sequence>MEWTISRRDWRASSMETGLTGLAKAVTQVNGIFIASHVALRSWIISLYSRGAEGEGSFDEYCTTLGIPLEQRFPALTDYSPLYKHLWKLEPDVREPRDRAVPSQQYVQERRLLATASPIYPLRSEIKPNPLAHLPLYQSWLECPSPQILYVHGSHVARDVAEAVFYDLEHLATKGKRRANVLYFSFDRWDVRADSIRDMLATFLAQICNHHPRLGPAINRLWSQIDNERGWTETDLIQFFEMFRISAEVEQTMIVINHFDECTKGSRKRFIDHISRKHYNDETPWKIVVTSYKPGALIEELSGPFCVEVDITCAELEIAVNDPFESDVQQLLQSRDDLDFQEEAIRDQLHFAKKLKPTVRHIIFEQLRVRRQWPYEISTNDVFSSLELGEAASQDNRAMASVLRLVLRECSDQQSLERILPWLLYAVRPLTMWELATVASFSNPKENGNLSPSLIAVERLVKLVEHDFAGILEVDHNEVKFKHPCLHEFMVNTDASPQAEEGEIHLWEKPKGVAHTLIQSMCLDYLSRDVVQEYLKRTFAVPDTTAFETPPFPDRTNLTSYAIQAWAHHYSLSDPLPDLSAISNKKDLVLNLAKAQWCLANPATKRSPCFQSLFPIFAGLGLPTVVEPLGSDDALRGLVEAASKEQKGVVEYLLGEYDFTSNELWIVLQAASSSGNEDLMNSLLDTIEAKTKIPDDFEWPATLIYRAANLGQHGFAERLLSLGCSPDPDVESRNSTSLHASPLWLAACHGHSATVETLLNHGASLDFASYLSRNPLHKAALEGHPETVKVILGRSNVNVDCASESGYTALYLAVLGGVHRVVKLLLKNDADPNMGIADDYCGNDRWSPLIAATDDGFKSCIRLLLDNGANPNISGPSGPPLYWAVARGRIDILDMLLEAGANPRSERLQEPLLFTAINNTSKVANLDILERLLKLGLDVNCKDQDGATPLAILALSYGDKAIDGRSTRDYHQQKDSALKLLLDRGADPNLASTLHNAINQEQHRAVEMLLEAGADPNAISTIQGSALRCAAEKEPGIFRLLLQKGADPDQPYWGDFTPLTHAACFGHEKVVELLLEYGATVDLEYGKGVEETYNAWMKGWTPLMCAARQGHGDIVRLLAEAGSDLQRIDVRNWAVIDLAIEGGVLPTLLEFPSRLDLDAISKNGGAVLHIPDLKLQDLKRLINAGADVDIRARSGQTPLGVFASTNFENVKYLVKRGANVNLAKDYFGTPLHFACRKGRFDTIRFLVENGANVNATCDWDGTPLQALLQSGSTEDAESHESMVHYLLSGKGKASADVTIKAGLLSYTLNSAAYGSIPSVINLILDHHSTSIDCKDDLGRTPLHMAAYSGLTNFEVVLARDGDINLKDNVGRTALHWAAQTGRPQIVTRIIELMGDKLGIDIRDIDGWTPLCWALRNSRMKIMKDATGVVDVVKLLLEHGAKTDVVVRHRRGTWTPLDIAYYYKSDPEVINILQKGVVPNNRASIDDDDGEVRDARVTRRTGVVHDGYCDYCFSDVYGLYWECEACKNEFWLCDKCYQQAGILHPSHGDFTLKGEEEGGDDEQGTSAKGASGSSDVSSSSGSSSDESDRDEDDDEKVDKKEQIGEDQV</sequence>
<dbReference type="PRINTS" id="PR01415">
    <property type="entry name" value="ANKYRIN"/>
</dbReference>
<dbReference type="PROSITE" id="PS50297">
    <property type="entry name" value="ANK_REP_REGION"/>
    <property type="match status" value="6"/>
</dbReference>
<organism evidence="6 7">
    <name type="scientific">Fusarium irregulare</name>
    <dbReference type="NCBI Taxonomy" id="2494466"/>
    <lineage>
        <taxon>Eukaryota</taxon>
        <taxon>Fungi</taxon>
        <taxon>Dikarya</taxon>
        <taxon>Ascomycota</taxon>
        <taxon>Pezizomycotina</taxon>
        <taxon>Sordariomycetes</taxon>
        <taxon>Hypocreomycetidae</taxon>
        <taxon>Hypocreales</taxon>
        <taxon>Nectriaceae</taxon>
        <taxon>Fusarium</taxon>
        <taxon>Fusarium incarnatum-equiseti species complex</taxon>
    </lineage>
</organism>
<evidence type="ECO:0000313" key="6">
    <source>
        <dbReference type="EMBL" id="KAJ4022742.1"/>
    </source>
</evidence>
<dbReference type="PROSITE" id="PS50088">
    <property type="entry name" value="ANK_REPEAT"/>
    <property type="match status" value="9"/>
</dbReference>
<dbReference type="Pfam" id="PF12796">
    <property type="entry name" value="Ank_2"/>
    <property type="match status" value="6"/>
</dbReference>
<evidence type="ECO:0000256" key="2">
    <source>
        <dbReference type="ARBA" id="ARBA00023043"/>
    </source>
</evidence>
<gene>
    <name evidence="6" type="ORF">NW766_001789</name>
</gene>
<feature type="repeat" description="ANK" evidence="3">
    <location>
        <begin position="805"/>
        <end position="833"/>
    </location>
</feature>
<dbReference type="InterPro" id="IPR056884">
    <property type="entry name" value="NPHP3-like_N"/>
</dbReference>
<feature type="region of interest" description="Disordered" evidence="4">
    <location>
        <begin position="1550"/>
        <end position="1607"/>
    </location>
</feature>
<protein>
    <recommendedName>
        <fullName evidence="5">Nephrocystin 3-like N-terminal domain-containing protein</fullName>
    </recommendedName>
</protein>
<dbReference type="Gene3D" id="1.25.40.20">
    <property type="entry name" value="Ankyrin repeat-containing domain"/>
    <property type="match status" value="4"/>
</dbReference>
<feature type="repeat" description="ANK" evidence="3">
    <location>
        <begin position="1405"/>
        <end position="1447"/>
    </location>
</feature>
<dbReference type="PANTHER" id="PTHR24198">
    <property type="entry name" value="ANKYRIN REPEAT AND PROTEIN KINASE DOMAIN-CONTAINING PROTEIN"/>
    <property type="match status" value="1"/>
</dbReference>
<dbReference type="SMART" id="SM00248">
    <property type="entry name" value="ANK"/>
    <property type="match status" value="18"/>
</dbReference>
<proteinExistence type="predicted"/>
<evidence type="ECO:0000256" key="1">
    <source>
        <dbReference type="ARBA" id="ARBA00022737"/>
    </source>
</evidence>
<dbReference type="Pfam" id="PF24883">
    <property type="entry name" value="NPHP3_N"/>
    <property type="match status" value="1"/>
</dbReference>
<dbReference type="Pfam" id="PF00023">
    <property type="entry name" value="Ank"/>
    <property type="match status" value="2"/>
</dbReference>